<organism evidence="5">
    <name type="scientific">Cuerna arida</name>
    <dbReference type="NCBI Taxonomy" id="1464854"/>
    <lineage>
        <taxon>Eukaryota</taxon>
        <taxon>Metazoa</taxon>
        <taxon>Ecdysozoa</taxon>
        <taxon>Arthropoda</taxon>
        <taxon>Hexapoda</taxon>
        <taxon>Insecta</taxon>
        <taxon>Pterygota</taxon>
        <taxon>Neoptera</taxon>
        <taxon>Paraneoptera</taxon>
        <taxon>Hemiptera</taxon>
        <taxon>Auchenorrhyncha</taxon>
        <taxon>Membracoidea</taxon>
        <taxon>Cicadellidae</taxon>
        <taxon>Cicadellinae</taxon>
        <taxon>Proconiini</taxon>
        <taxon>Cuerna</taxon>
    </lineage>
</organism>
<evidence type="ECO:0000256" key="2">
    <source>
        <dbReference type="SAM" id="MobiDB-lite"/>
    </source>
</evidence>
<dbReference type="SMART" id="SM00595">
    <property type="entry name" value="MADF"/>
    <property type="match status" value="1"/>
</dbReference>
<gene>
    <name evidence="5" type="ORF">g.6522</name>
</gene>
<dbReference type="PROSITE" id="PS51031">
    <property type="entry name" value="BESS"/>
    <property type="match status" value="1"/>
</dbReference>
<name>A0A1B6GR38_9HEMI</name>
<feature type="region of interest" description="Disordered" evidence="2">
    <location>
        <begin position="72"/>
        <end position="141"/>
    </location>
</feature>
<reference evidence="5" key="1">
    <citation type="submission" date="2015-11" db="EMBL/GenBank/DDBJ databases">
        <title>De novo transcriptome assembly of four potential Pierce s Disease insect vectors from Arizona vineyards.</title>
        <authorList>
            <person name="Tassone E.E."/>
        </authorList>
    </citation>
    <scope>NUCLEOTIDE SEQUENCE</scope>
</reference>
<dbReference type="Pfam" id="PF10545">
    <property type="entry name" value="MADF_DNA_bdg"/>
    <property type="match status" value="1"/>
</dbReference>
<dbReference type="PANTHER" id="PTHR12243:SF67">
    <property type="entry name" value="COREPRESSOR OF PANGOLIN, ISOFORM A-RELATED"/>
    <property type="match status" value="1"/>
</dbReference>
<sequence>SNRDTVQRVWEKVAQELNSSVKECKESWRNMRIVFTRNIKLPPSGAKAKKKPWPLLQAMMFLKPYVTAKGNDQPSNLPSLPSTVADSSAADNTEEERVDDVLPLLEEPAEEGVEETNKGSAAGSSCTVRKNKITPHPPAKKTIKPVNADAVVLDYINSKKRVVSDNPRKQFLLSLLPDVEDMTVPQFKKFRRGVLNLIDHIDEPAWTYQQPAISPISTQSWSGESSQSPSNQLLHPQNYIEEGNDRLYTELAP</sequence>
<dbReference type="InterPro" id="IPR039353">
    <property type="entry name" value="TF_Adf1"/>
</dbReference>
<evidence type="ECO:0000259" key="4">
    <source>
        <dbReference type="PROSITE" id="PS51031"/>
    </source>
</evidence>
<dbReference type="PROSITE" id="PS51029">
    <property type="entry name" value="MADF"/>
    <property type="match status" value="1"/>
</dbReference>
<dbReference type="AlphaFoldDB" id="A0A1B6GR38"/>
<comment type="subcellular location">
    <subcellularLocation>
        <location evidence="1">Nucleus</location>
    </subcellularLocation>
</comment>
<feature type="compositionally biased region" description="Low complexity" evidence="2">
    <location>
        <begin position="217"/>
        <end position="232"/>
    </location>
</feature>
<evidence type="ECO:0008006" key="6">
    <source>
        <dbReference type="Google" id="ProtNLM"/>
    </source>
</evidence>
<evidence type="ECO:0000259" key="3">
    <source>
        <dbReference type="PROSITE" id="PS51029"/>
    </source>
</evidence>
<feature type="compositionally biased region" description="Polar residues" evidence="2">
    <location>
        <begin position="72"/>
        <end position="91"/>
    </location>
</feature>
<proteinExistence type="predicted"/>
<dbReference type="InterPro" id="IPR006578">
    <property type="entry name" value="MADF-dom"/>
</dbReference>
<accession>A0A1B6GR38</accession>
<feature type="compositionally biased region" description="Polar residues" evidence="2">
    <location>
        <begin position="118"/>
        <end position="128"/>
    </location>
</feature>
<dbReference type="EMBL" id="GECZ01004881">
    <property type="protein sequence ID" value="JAS64888.1"/>
    <property type="molecule type" value="Transcribed_RNA"/>
</dbReference>
<dbReference type="GO" id="GO:0005634">
    <property type="term" value="C:nucleus"/>
    <property type="evidence" value="ECO:0007669"/>
    <property type="project" value="UniProtKB-SubCell"/>
</dbReference>
<feature type="non-terminal residue" evidence="5">
    <location>
        <position position="1"/>
    </location>
</feature>
<evidence type="ECO:0000256" key="1">
    <source>
        <dbReference type="PROSITE-ProRule" id="PRU00371"/>
    </source>
</evidence>
<feature type="domain" description="BESS" evidence="4">
    <location>
        <begin position="165"/>
        <end position="204"/>
    </location>
</feature>
<dbReference type="GO" id="GO:0003677">
    <property type="term" value="F:DNA binding"/>
    <property type="evidence" value="ECO:0007669"/>
    <property type="project" value="InterPro"/>
</dbReference>
<feature type="region of interest" description="Disordered" evidence="2">
    <location>
        <begin position="217"/>
        <end position="239"/>
    </location>
</feature>
<dbReference type="PANTHER" id="PTHR12243">
    <property type="entry name" value="MADF DOMAIN TRANSCRIPTION FACTOR"/>
    <property type="match status" value="1"/>
</dbReference>
<feature type="compositionally biased region" description="Basic residues" evidence="2">
    <location>
        <begin position="129"/>
        <end position="141"/>
    </location>
</feature>
<feature type="domain" description="MADF" evidence="3">
    <location>
        <begin position="1"/>
        <end position="67"/>
    </location>
</feature>
<keyword evidence="1" id="KW-0539">Nucleus</keyword>
<protein>
    <recommendedName>
        <fullName evidence="6">MADF domain-containing protein</fullName>
    </recommendedName>
</protein>
<dbReference type="InterPro" id="IPR004210">
    <property type="entry name" value="BESS_motif"/>
</dbReference>
<evidence type="ECO:0000313" key="5">
    <source>
        <dbReference type="EMBL" id="JAS64888.1"/>
    </source>
</evidence>
<feature type="non-terminal residue" evidence="5">
    <location>
        <position position="253"/>
    </location>
</feature>